<dbReference type="AlphaFoldDB" id="A0A7G8BQ40"/>
<organism evidence="2 3">
    <name type="scientific">Alloacidobacterium dinghuense</name>
    <dbReference type="NCBI Taxonomy" id="2763107"/>
    <lineage>
        <taxon>Bacteria</taxon>
        <taxon>Pseudomonadati</taxon>
        <taxon>Acidobacteriota</taxon>
        <taxon>Terriglobia</taxon>
        <taxon>Terriglobales</taxon>
        <taxon>Acidobacteriaceae</taxon>
        <taxon>Alloacidobacterium</taxon>
    </lineage>
</organism>
<keyword evidence="3" id="KW-1185">Reference proteome</keyword>
<feature type="chain" id="PRO_5029013942" description="VWFA domain-containing protein" evidence="1">
    <location>
        <begin position="25"/>
        <end position="310"/>
    </location>
</feature>
<reference evidence="2 3" key="1">
    <citation type="submission" date="2020-08" db="EMBL/GenBank/DDBJ databases">
        <title>Edaphobacter telluris sp. nov. and Acidobacterium dinghuensis sp. nov., two acidobacteria isolated from forest soil.</title>
        <authorList>
            <person name="Fu J."/>
            <person name="Qiu L."/>
        </authorList>
    </citation>
    <scope>NUCLEOTIDE SEQUENCE [LARGE SCALE GENOMIC DNA]</scope>
    <source>
        <strain evidence="2">4Y35</strain>
    </source>
</reference>
<keyword evidence="1" id="KW-0732">Signal</keyword>
<dbReference type="InterPro" id="IPR036465">
    <property type="entry name" value="vWFA_dom_sf"/>
</dbReference>
<dbReference type="Gene3D" id="3.40.50.410">
    <property type="entry name" value="von Willebrand factor, type A domain"/>
    <property type="match status" value="1"/>
</dbReference>
<name>A0A7G8BQ40_9BACT</name>
<gene>
    <name evidence="2" type="ORF">H7849_12625</name>
</gene>
<dbReference type="Proteomes" id="UP000515312">
    <property type="component" value="Chromosome"/>
</dbReference>
<sequence length="310" mass="33852">MMKLKAVAASVVLSMLTSVLSAVAQRGDTVTAQTVVTALPKSGEEPPLQQQSLKVWADGKESSITQWQPFRGDRAGLEFVVLIDGSARSILGLQLNDLEKFIQSLPPTALVGVAYMENGRAAFAQNLTADHALAAKAIHLTSGVPGSNASPYFCLSDLAKHWPVQDPKNRREVLMVTDGVDRYNPRYDPDDPYMQASITDSQKAGLIVYSIFFRDTGRFDNSYYETNAGQNLLSQVAQATGGNLYYEGLSNPVSFQPFLADLSKRLQNQYELGFTARAKPKQDLVELKVKTDVSHMSIDAPQRVPVGPAQ</sequence>
<dbReference type="KEGG" id="adin:H7849_12625"/>
<dbReference type="RefSeq" id="WP_186746987.1">
    <property type="nucleotide sequence ID" value="NZ_CP060394.1"/>
</dbReference>
<feature type="signal peptide" evidence="1">
    <location>
        <begin position="1"/>
        <end position="24"/>
    </location>
</feature>
<evidence type="ECO:0000313" key="3">
    <source>
        <dbReference type="Proteomes" id="UP000515312"/>
    </source>
</evidence>
<dbReference type="SUPFAM" id="SSF53300">
    <property type="entry name" value="vWA-like"/>
    <property type="match status" value="1"/>
</dbReference>
<dbReference type="EMBL" id="CP060394">
    <property type="protein sequence ID" value="QNI34660.1"/>
    <property type="molecule type" value="Genomic_DNA"/>
</dbReference>
<evidence type="ECO:0000313" key="2">
    <source>
        <dbReference type="EMBL" id="QNI34660.1"/>
    </source>
</evidence>
<proteinExistence type="predicted"/>
<evidence type="ECO:0000256" key="1">
    <source>
        <dbReference type="SAM" id="SignalP"/>
    </source>
</evidence>
<evidence type="ECO:0008006" key="4">
    <source>
        <dbReference type="Google" id="ProtNLM"/>
    </source>
</evidence>
<protein>
    <recommendedName>
        <fullName evidence="4">VWFA domain-containing protein</fullName>
    </recommendedName>
</protein>
<accession>A0A7G8BQ40</accession>